<gene>
    <name evidence="1" type="ORF">BH720_030125</name>
</gene>
<sequence length="76" mass="8322">MVRLGSHCGVPSVCFVAGTKPHLQANHRLVLEHTFSLESDRYLVDHQLDGKPVLPATAAVEWFAELVQAYCTGMDG</sequence>
<dbReference type="EMBL" id="CP182909">
    <property type="protein sequence ID" value="XPM63508.1"/>
    <property type="molecule type" value="Genomic_DNA"/>
</dbReference>
<reference evidence="1 2" key="1">
    <citation type="journal article" date="2016" name="Genome Announc.">
        <title>Draft Genome Sequence of the Thermotolerant Cyanobacterium Desertifilum sp. IPPAS B-1220.</title>
        <authorList>
            <person name="Mironov K.S."/>
            <person name="Sinetova M.A."/>
            <person name="Bolatkhan K."/>
            <person name="Zayadan B.K."/>
            <person name="Ustinova V.V."/>
            <person name="Kupriyanova E.V."/>
            <person name="Skrypnik A.N."/>
            <person name="Gogoleva N.E."/>
            <person name="Gogolev Y.V."/>
            <person name="Los D.A."/>
        </authorList>
    </citation>
    <scope>NUCLEOTIDE SEQUENCE [LARGE SCALE GENOMIC DNA]</scope>
    <source>
        <strain evidence="1 2">IPPAS B-1220</strain>
    </source>
</reference>
<evidence type="ECO:0000313" key="2">
    <source>
        <dbReference type="Proteomes" id="UP000095472"/>
    </source>
</evidence>
<name>A0ACD5GRJ9_9CYAN</name>
<accession>A0ACD5GRJ9</accession>
<evidence type="ECO:0000313" key="1">
    <source>
        <dbReference type="EMBL" id="XPM63508.1"/>
    </source>
</evidence>
<keyword evidence="2" id="KW-1185">Reference proteome</keyword>
<proteinExistence type="predicted"/>
<protein>
    <submittedName>
        <fullName evidence="1">Uncharacterized protein</fullName>
    </submittedName>
</protein>
<organism evidence="1 2">
    <name type="scientific">Desertifilum tharense IPPAS B-1220</name>
    <dbReference type="NCBI Taxonomy" id="1781255"/>
    <lineage>
        <taxon>Bacteria</taxon>
        <taxon>Bacillati</taxon>
        <taxon>Cyanobacteriota</taxon>
        <taxon>Cyanophyceae</taxon>
        <taxon>Desertifilales</taxon>
        <taxon>Desertifilaceae</taxon>
        <taxon>Desertifilum</taxon>
    </lineage>
</organism>
<dbReference type="Proteomes" id="UP000095472">
    <property type="component" value="Chromosome"/>
</dbReference>